<dbReference type="Proteomes" id="UP000037822">
    <property type="component" value="Unassembled WGS sequence"/>
</dbReference>
<protein>
    <submittedName>
        <fullName evidence="1">Uncharacterized protein</fullName>
    </submittedName>
</protein>
<proteinExistence type="predicted"/>
<name>A0A0N1F0M0_9HYPH</name>
<evidence type="ECO:0000313" key="1">
    <source>
        <dbReference type="EMBL" id="KPH74067.1"/>
    </source>
</evidence>
<dbReference type="RefSeq" id="WP_054211946.1">
    <property type="nucleotide sequence ID" value="NZ_LGSZ01000089.1"/>
</dbReference>
<sequence length="88" mass="10652">MKTFFFKYTSPDYSFAQYEIAGLSLRIGNRAWTFGRLDYRDKPAPWPMWARLRIVLGHKPYEHETREWSVIVFGRKFQIGGKDKRYDR</sequence>
<dbReference type="PATRIC" id="fig|1526658.3.peg.3751"/>
<reference evidence="1 2" key="1">
    <citation type="submission" date="2015-07" db="EMBL/GenBank/DDBJ databases">
        <title>Whole genome sequencing of Bosea vaviloviae isolated from cave pool.</title>
        <authorList>
            <person name="Tan N.E.H."/>
            <person name="Lee Y.P."/>
            <person name="Gan H.M."/>
            <person name="Barton H."/>
            <person name="Savka M.A."/>
        </authorList>
    </citation>
    <scope>NUCLEOTIDE SEQUENCE [LARGE SCALE GENOMIC DNA]</scope>
    <source>
        <strain evidence="1 2">SD260</strain>
    </source>
</reference>
<accession>A0A0N1F0M0</accession>
<evidence type="ECO:0000313" key="2">
    <source>
        <dbReference type="Proteomes" id="UP000037822"/>
    </source>
</evidence>
<dbReference type="AlphaFoldDB" id="A0A0N1F0M0"/>
<organism evidence="1 2">
    <name type="scientific">Bosea vaviloviae</name>
    <dbReference type="NCBI Taxonomy" id="1526658"/>
    <lineage>
        <taxon>Bacteria</taxon>
        <taxon>Pseudomonadati</taxon>
        <taxon>Pseudomonadota</taxon>
        <taxon>Alphaproteobacteria</taxon>
        <taxon>Hyphomicrobiales</taxon>
        <taxon>Boseaceae</taxon>
        <taxon>Bosea</taxon>
    </lineage>
</organism>
<keyword evidence="2" id="KW-1185">Reference proteome</keyword>
<dbReference type="EMBL" id="LGSZ01000089">
    <property type="protein sequence ID" value="KPH74067.1"/>
    <property type="molecule type" value="Genomic_DNA"/>
</dbReference>
<gene>
    <name evidence="1" type="ORF">AE618_25960</name>
</gene>
<comment type="caution">
    <text evidence="1">The sequence shown here is derived from an EMBL/GenBank/DDBJ whole genome shotgun (WGS) entry which is preliminary data.</text>
</comment>